<dbReference type="InterPro" id="IPR010982">
    <property type="entry name" value="Lambda_DNA-bd_dom_sf"/>
</dbReference>
<reference evidence="4" key="1">
    <citation type="submission" date="2017-04" db="EMBL/GenBank/DDBJ databases">
        <title>Genome evolution of the luminous symbionts of deep sea anglerfish.</title>
        <authorList>
            <person name="Hendry T.A."/>
        </authorList>
    </citation>
    <scope>NUCLEOTIDE SEQUENCE [LARGE SCALE GENOMIC DNA]</scope>
</reference>
<dbReference type="CDD" id="cd00093">
    <property type="entry name" value="HTH_XRE"/>
    <property type="match status" value="1"/>
</dbReference>
<evidence type="ECO:0000259" key="2">
    <source>
        <dbReference type="Pfam" id="PF13464"/>
    </source>
</evidence>
<keyword evidence="1" id="KW-0472">Membrane</keyword>
<evidence type="ECO:0000313" key="3">
    <source>
        <dbReference type="EMBL" id="PCS23426.1"/>
    </source>
</evidence>
<dbReference type="RefSeq" id="WP_097355760.1">
    <property type="nucleotide sequence ID" value="NZ_CAWNJE010000005.1"/>
</dbReference>
<evidence type="ECO:0000313" key="4">
    <source>
        <dbReference type="Proteomes" id="UP000219020"/>
    </source>
</evidence>
<dbReference type="SUPFAM" id="SSF47413">
    <property type="entry name" value="lambda repressor-like DNA-binding domains"/>
    <property type="match status" value="1"/>
</dbReference>
<organism evidence="3 4">
    <name type="scientific">Candidatus Enterovibrio escicola</name>
    <dbReference type="NCBI Taxonomy" id="1927127"/>
    <lineage>
        <taxon>Bacteria</taxon>
        <taxon>Pseudomonadati</taxon>
        <taxon>Pseudomonadota</taxon>
        <taxon>Gammaproteobacteria</taxon>
        <taxon>Vibrionales</taxon>
        <taxon>Vibrionaceae</taxon>
        <taxon>Enterovibrio</taxon>
    </lineage>
</organism>
<feature type="domain" description="Cytoskeleton protein RodZ-like C-terminal" evidence="2">
    <location>
        <begin position="248"/>
        <end position="319"/>
    </location>
</feature>
<proteinExistence type="predicted"/>
<dbReference type="GO" id="GO:0003677">
    <property type="term" value="F:DNA binding"/>
    <property type="evidence" value="ECO:0007669"/>
    <property type="project" value="InterPro"/>
</dbReference>
<dbReference type="GeneID" id="66950908"/>
<dbReference type="PANTHER" id="PTHR34475">
    <property type="match status" value="1"/>
</dbReference>
<keyword evidence="1" id="KW-1133">Transmembrane helix</keyword>
<evidence type="ECO:0000256" key="1">
    <source>
        <dbReference type="SAM" id="Phobius"/>
    </source>
</evidence>
<dbReference type="Pfam" id="PF13413">
    <property type="entry name" value="HTH_25"/>
    <property type="match status" value="1"/>
</dbReference>
<accession>A0A2A5T5K9</accession>
<dbReference type="Pfam" id="PF13464">
    <property type="entry name" value="RodZ_C"/>
    <property type="match status" value="1"/>
</dbReference>
<keyword evidence="1" id="KW-0812">Transmembrane</keyword>
<sequence length="322" mass="35564">MNTQQNEKKVSDIKPKYLGTVLKQAREAKGLTEKDVADRLRLRVSVIRELEANCSGEKQIAIFTRGYIRSYAKLIGLDANTLLSGYQPIKDNDDVTHKMQSFSRKIRLEKHDSCVMGLTWIILAVVVGLTAFWWWQNQQGQTLLSLLGRSSLFTLQETEANLVIDEALSSLDGYEDGSEKIQILLENDSSSLIKLSDSNEKLRQPAAVPIKMATGLSPVTVIPKQKTEPIITLTTLDRERMVSVSSLTLNFTADCWVDIRDSSGKRLVTGIKSAGDTLVLSGNAPFKMVLGAPEAVDVSYFGKTIDLSGYPSGRVARLSLPK</sequence>
<dbReference type="InterPro" id="IPR025194">
    <property type="entry name" value="RodZ-like_C"/>
</dbReference>
<dbReference type="AlphaFoldDB" id="A0A2A5T5K9"/>
<dbReference type="PANTHER" id="PTHR34475:SF1">
    <property type="entry name" value="CYTOSKELETON PROTEIN RODZ"/>
    <property type="match status" value="1"/>
</dbReference>
<dbReference type="Gene3D" id="1.10.260.40">
    <property type="entry name" value="lambda repressor-like DNA-binding domains"/>
    <property type="match status" value="1"/>
</dbReference>
<dbReference type="InterPro" id="IPR050400">
    <property type="entry name" value="Bact_Cytoskel_RodZ"/>
</dbReference>
<gene>
    <name evidence="3" type="ORF">BTN49_0389</name>
</gene>
<comment type="caution">
    <text evidence="3">The sequence shown here is derived from an EMBL/GenBank/DDBJ whole genome shotgun (WGS) entry which is preliminary data.</text>
</comment>
<dbReference type="NCBIfam" id="NF008109">
    <property type="entry name" value="PRK10856.1"/>
    <property type="match status" value="1"/>
</dbReference>
<dbReference type="InterPro" id="IPR001387">
    <property type="entry name" value="Cro/C1-type_HTH"/>
</dbReference>
<name>A0A2A5T5K9_9GAMM</name>
<dbReference type="EMBL" id="NBYY01000009">
    <property type="protein sequence ID" value="PCS23426.1"/>
    <property type="molecule type" value="Genomic_DNA"/>
</dbReference>
<feature type="transmembrane region" description="Helical" evidence="1">
    <location>
        <begin position="114"/>
        <end position="135"/>
    </location>
</feature>
<protein>
    <submittedName>
        <fullName evidence="3">Putative membrane protein</fullName>
    </submittedName>
</protein>
<dbReference type="Proteomes" id="UP000219020">
    <property type="component" value="Unassembled WGS sequence"/>
</dbReference>
<keyword evidence="4" id="KW-1185">Reference proteome</keyword>